<comment type="subcellular location">
    <subcellularLocation>
        <location evidence="1 8">Cell membrane</location>
        <topology evidence="1 8">Multi-pass membrane protein</topology>
    </subcellularLocation>
</comment>
<evidence type="ECO:0000256" key="5">
    <source>
        <dbReference type="ARBA" id="ARBA00022692"/>
    </source>
</evidence>
<evidence type="ECO:0000313" key="10">
    <source>
        <dbReference type="EMBL" id="OCX21548.1"/>
    </source>
</evidence>
<keyword evidence="6 8" id="KW-1133">Transmembrane helix</keyword>
<evidence type="ECO:0000256" key="1">
    <source>
        <dbReference type="ARBA" id="ARBA00004651"/>
    </source>
</evidence>
<sequence length="299" mass="33265">MTTQRQRLLISIPYLWLIVFFLLPFAIIVKISLSHSTMAMPPYLPVLNVAGGWSSLKAYFAELNLENYVFVLKDSIYVVAYLNSVKIAAVATAITLLLGYPIAYAIASASSGWKPILIMLINLPFWTSFLIRIYAWIVVLSKEGVLNHLLISVGVISEPLTILNTNFAVYLGIVYAYLPLMIFPIYATLEKLDISVYEAARDLGCSRASAFFRVTLPLSRPGIIAGCFLVFIPATGEFVIPSLLGTAKSPMIGRLLWEEFFVNNDWPLASAISVLLLAILIVPIVLYQFYRQSVERRGG</sequence>
<name>A0A1C2E3H3_9HYPH</name>
<evidence type="ECO:0000256" key="3">
    <source>
        <dbReference type="ARBA" id="ARBA00022448"/>
    </source>
</evidence>
<keyword evidence="3 8" id="KW-0813">Transport</keyword>
<dbReference type="InterPro" id="IPR000515">
    <property type="entry name" value="MetI-like"/>
</dbReference>
<gene>
    <name evidence="10" type="ORF">QV13_07810</name>
</gene>
<protein>
    <submittedName>
        <fullName evidence="10">Putrescine/spermidine ABC transporter permease</fullName>
    </submittedName>
</protein>
<dbReference type="Proteomes" id="UP000094412">
    <property type="component" value="Unassembled WGS sequence"/>
</dbReference>
<dbReference type="GO" id="GO:0055085">
    <property type="term" value="P:transmembrane transport"/>
    <property type="evidence" value="ECO:0007669"/>
    <property type="project" value="InterPro"/>
</dbReference>
<evidence type="ECO:0000313" key="11">
    <source>
        <dbReference type="Proteomes" id="UP000094412"/>
    </source>
</evidence>
<evidence type="ECO:0000256" key="8">
    <source>
        <dbReference type="RuleBase" id="RU363032"/>
    </source>
</evidence>
<keyword evidence="7 8" id="KW-0472">Membrane</keyword>
<evidence type="ECO:0000256" key="6">
    <source>
        <dbReference type="ARBA" id="ARBA00022989"/>
    </source>
</evidence>
<feature type="transmembrane region" description="Helical" evidence="8">
    <location>
        <begin position="87"/>
        <end position="107"/>
    </location>
</feature>
<dbReference type="Gene3D" id="1.10.3720.10">
    <property type="entry name" value="MetI-like"/>
    <property type="match status" value="1"/>
</dbReference>
<dbReference type="PANTHER" id="PTHR42929">
    <property type="entry name" value="INNER MEMBRANE ABC TRANSPORTER PERMEASE PROTEIN YDCU-RELATED-RELATED"/>
    <property type="match status" value="1"/>
</dbReference>
<keyword evidence="4" id="KW-1003">Cell membrane</keyword>
<dbReference type="InterPro" id="IPR035906">
    <property type="entry name" value="MetI-like_sf"/>
</dbReference>
<feature type="transmembrane region" description="Helical" evidence="8">
    <location>
        <begin position="266"/>
        <end position="290"/>
    </location>
</feature>
<dbReference type="PANTHER" id="PTHR42929:SF3">
    <property type="entry name" value="PUTRESCINE TRANSPORT SYSTEM PERMEASE PROTEIN POTH"/>
    <property type="match status" value="1"/>
</dbReference>
<evidence type="ECO:0000259" key="9">
    <source>
        <dbReference type="PROSITE" id="PS50928"/>
    </source>
</evidence>
<dbReference type="PROSITE" id="PS50928">
    <property type="entry name" value="ABC_TM1"/>
    <property type="match status" value="1"/>
</dbReference>
<comment type="caution">
    <text evidence="10">The sequence shown here is derived from an EMBL/GenBank/DDBJ whole genome shotgun (WGS) entry which is preliminary data.</text>
</comment>
<dbReference type="AlphaFoldDB" id="A0A1C2E3H3"/>
<dbReference type="STRING" id="1566387.QV13_07810"/>
<proteinExistence type="inferred from homology"/>
<keyword evidence="5 8" id="KW-0812">Transmembrane</keyword>
<evidence type="ECO:0000256" key="2">
    <source>
        <dbReference type="ARBA" id="ARBA00007069"/>
    </source>
</evidence>
<dbReference type="SUPFAM" id="SSF161098">
    <property type="entry name" value="MetI-like"/>
    <property type="match status" value="1"/>
</dbReference>
<reference evidence="10 11" key="1">
    <citation type="submission" date="2016-08" db="EMBL/GenBank/DDBJ databases">
        <title>Whole genome sequence of Mesorhizobium sp. strain UASWS1009 isolated from industrial sewage.</title>
        <authorList>
            <person name="Crovadore J."/>
            <person name="Calmin G."/>
            <person name="Chablais R."/>
            <person name="Cochard B."/>
            <person name="Lefort F."/>
        </authorList>
    </citation>
    <scope>NUCLEOTIDE SEQUENCE [LARGE SCALE GENOMIC DNA]</scope>
    <source>
        <strain evidence="10 11">UASWS1009</strain>
    </source>
</reference>
<feature type="domain" description="ABC transmembrane type-1" evidence="9">
    <location>
        <begin position="81"/>
        <end position="287"/>
    </location>
</feature>
<feature type="transmembrane region" description="Helical" evidence="8">
    <location>
        <begin position="12"/>
        <end position="33"/>
    </location>
</feature>
<dbReference type="OrthoDB" id="9807047at2"/>
<evidence type="ECO:0000256" key="7">
    <source>
        <dbReference type="ARBA" id="ARBA00023136"/>
    </source>
</evidence>
<evidence type="ECO:0000256" key="4">
    <source>
        <dbReference type="ARBA" id="ARBA00022475"/>
    </source>
</evidence>
<dbReference type="CDD" id="cd06261">
    <property type="entry name" value="TM_PBP2"/>
    <property type="match status" value="1"/>
</dbReference>
<accession>A0A1C2E3H3</accession>
<comment type="similarity">
    <text evidence="2">Belongs to the binding-protein-dependent transport system permease family. CysTW subfamily.</text>
</comment>
<keyword evidence="11" id="KW-1185">Reference proteome</keyword>
<feature type="transmembrane region" description="Helical" evidence="8">
    <location>
        <begin position="167"/>
        <end position="187"/>
    </location>
</feature>
<feature type="transmembrane region" description="Helical" evidence="8">
    <location>
        <begin position="116"/>
        <end position="137"/>
    </location>
</feature>
<dbReference type="EMBL" id="MDEO01000028">
    <property type="protein sequence ID" value="OCX21548.1"/>
    <property type="molecule type" value="Genomic_DNA"/>
</dbReference>
<dbReference type="RefSeq" id="WP_065997354.1">
    <property type="nucleotide sequence ID" value="NZ_MDEO01000028.1"/>
</dbReference>
<organism evidence="10 11">
    <name type="scientific">Mesorhizobium hungaricum</name>
    <dbReference type="NCBI Taxonomy" id="1566387"/>
    <lineage>
        <taxon>Bacteria</taxon>
        <taxon>Pseudomonadati</taxon>
        <taxon>Pseudomonadota</taxon>
        <taxon>Alphaproteobacteria</taxon>
        <taxon>Hyphomicrobiales</taxon>
        <taxon>Phyllobacteriaceae</taxon>
        <taxon>Mesorhizobium</taxon>
    </lineage>
</organism>
<dbReference type="GO" id="GO:0005886">
    <property type="term" value="C:plasma membrane"/>
    <property type="evidence" value="ECO:0007669"/>
    <property type="project" value="UniProtKB-SubCell"/>
</dbReference>
<dbReference type="Pfam" id="PF00528">
    <property type="entry name" value="BPD_transp_1"/>
    <property type="match status" value="1"/>
</dbReference>